<sequence>MYDEDNPQACDEGAFDGLLSEAGQLSVLWSKSIRGRRRTLREEECMGGKQSVRGVVLREMGHVVLSTCDGASSYV</sequence>
<keyword evidence="2" id="KW-1185">Reference proteome</keyword>
<comment type="caution">
    <text evidence="1">The sequence shown here is derived from an EMBL/GenBank/DDBJ whole genome shotgun (WGS) entry which is preliminary data.</text>
</comment>
<name>A0ABQ6FJB5_9CHLR</name>
<gene>
    <name evidence="1" type="ORF">KDH_01190</name>
</gene>
<protein>
    <submittedName>
        <fullName evidence="1">Uncharacterized protein</fullName>
    </submittedName>
</protein>
<evidence type="ECO:0000313" key="1">
    <source>
        <dbReference type="EMBL" id="GLV53264.1"/>
    </source>
</evidence>
<dbReference type="EMBL" id="BSRI01000001">
    <property type="protein sequence ID" value="GLV53264.1"/>
    <property type="molecule type" value="Genomic_DNA"/>
</dbReference>
<organism evidence="1 2">
    <name type="scientific">Dictyobacter halimunensis</name>
    <dbReference type="NCBI Taxonomy" id="3026934"/>
    <lineage>
        <taxon>Bacteria</taxon>
        <taxon>Bacillati</taxon>
        <taxon>Chloroflexota</taxon>
        <taxon>Ktedonobacteria</taxon>
        <taxon>Ktedonobacterales</taxon>
        <taxon>Dictyobacteraceae</taxon>
        <taxon>Dictyobacter</taxon>
    </lineage>
</organism>
<accession>A0ABQ6FJB5</accession>
<proteinExistence type="predicted"/>
<reference evidence="1 2" key="1">
    <citation type="submission" date="2023-02" db="EMBL/GenBank/DDBJ databases">
        <title>Dictyobacter halimunensis sp. nov., a new member of the class Ktedonobacteria from forest soil in a geothermal area.</title>
        <authorList>
            <person name="Rachmania M.K."/>
            <person name="Ningsih F."/>
            <person name="Sakai Y."/>
            <person name="Yabe S."/>
            <person name="Yokota A."/>
            <person name="Sjamsuridzal W."/>
        </authorList>
    </citation>
    <scope>NUCLEOTIDE SEQUENCE [LARGE SCALE GENOMIC DNA]</scope>
    <source>
        <strain evidence="1 2">S3.2.2.5</strain>
    </source>
</reference>
<evidence type="ECO:0000313" key="2">
    <source>
        <dbReference type="Proteomes" id="UP001344906"/>
    </source>
</evidence>
<dbReference type="Proteomes" id="UP001344906">
    <property type="component" value="Unassembled WGS sequence"/>
</dbReference>